<evidence type="ECO:0000256" key="13">
    <source>
        <dbReference type="ARBA" id="ARBA00032850"/>
    </source>
</evidence>
<keyword evidence="7" id="KW-0732">Signal</keyword>
<keyword evidence="10" id="KW-0378">Hydrolase</keyword>
<keyword evidence="11" id="KW-0720">Serine protease</keyword>
<evidence type="ECO:0000256" key="6">
    <source>
        <dbReference type="ARBA" id="ARBA00022670"/>
    </source>
</evidence>
<evidence type="ECO:0000256" key="3">
    <source>
        <dbReference type="ARBA" id="ARBA00010541"/>
    </source>
</evidence>
<evidence type="ECO:0000313" key="19">
    <source>
        <dbReference type="Proteomes" id="UP000332515"/>
    </source>
</evidence>
<gene>
    <name evidence="18" type="ORF">F0357_06420</name>
</gene>
<feature type="binding site" evidence="15">
    <location>
        <begin position="261"/>
        <end position="263"/>
    </location>
    <ligand>
        <name>substrate</name>
    </ligand>
</feature>
<dbReference type="InterPro" id="IPR011782">
    <property type="entry name" value="Pept_S1C_Do"/>
</dbReference>
<evidence type="ECO:0000256" key="16">
    <source>
        <dbReference type="SAM" id="MobiDB-lite"/>
    </source>
</evidence>
<dbReference type="InterPro" id="IPR001940">
    <property type="entry name" value="Peptidase_S1C"/>
</dbReference>
<keyword evidence="19" id="KW-1185">Reference proteome</keyword>
<dbReference type="SUPFAM" id="SSF50494">
    <property type="entry name" value="Trypsin-like serine proteases"/>
    <property type="match status" value="1"/>
</dbReference>
<dbReference type="SUPFAM" id="SSF50156">
    <property type="entry name" value="PDZ domain-like"/>
    <property type="match status" value="2"/>
</dbReference>
<comment type="catalytic activity">
    <reaction evidence="1">
        <text>Acts on substrates that are at least partially unfolded. The cleavage site P1 residue is normally between a pair of hydrophobic residues, such as Val-|-Val.</text>
        <dbReference type="EC" id="3.4.21.107"/>
    </reaction>
</comment>
<dbReference type="PRINTS" id="PR00834">
    <property type="entry name" value="PROTEASES2C"/>
</dbReference>
<evidence type="ECO:0000256" key="5">
    <source>
        <dbReference type="ARBA" id="ARBA00013958"/>
    </source>
</evidence>
<evidence type="ECO:0000313" key="18">
    <source>
        <dbReference type="EMBL" id="MQT12301.1"/>
    </source>
</evidence>
<accession>A0A6A7Y2F1</accession>
<dbReference type="InterPro" id="IPR001478">
    <property type="entry name" value="PDZ"/>
</dbReference>
<dbReference type="Gene3D" id="2.30.42.10">
    <property type="match status" value="2"/>
</dbReference>
<evidence type="ECO:0000256" key="9">
    <source>
        <dbReference type="ARBA" id="ARBA00022764"/>
    </source>
</evidence>
<evidence type="ECO:0000256" key="10">
    <source>
        <dbReference type="ARBA" id="ARBA00022801"/>
    </source>
</evidence>
<reference evidence="18 19" key="1">
    <citation type="submission" date="2019-09" db="EMBL/GenBank/DDBJ databases">
        <title>Segnochrobactrum spirostomi gen. nov., sp. nov., isolated from the ciliate Spirostomum cf. yagiui and description of a novel family, Segnochrobactraceae fam. nov. within the order Rhizobiales of the class Alphaproteobacteria.</title>
        <authorList>
            <person name="Akter S."/>
            <person name="Shazib S.U.A."/>
            <person name="Shin M.K."/>
        </authorList>
    </citation>
    <scope>NUCLEOTIDE SEQUENCE [LARGE SCALE GENOMIC DNA]</scope>
    <source>
        <strain evidence="18 19">Sp-1</strain>
    </source>
</reference>
<dbReference type="InterPro" id="IPR036034">
    <property type="entry name" value="PDZ_sf"/>
</dbReference>
<dbReference type="NCBIfam" id="TIGR02037">
    <property type="entry name" value="degP_htrA_DO"/>
    <property type="match status" value="1"/>
</dbReference>
<evidence type="ECO:0000256" key="12">
    <source>
        <dbReference type="ARBA" id="ARBA00023016"/>
    </source>
</evidence>
<evidence type="ECO:0000256" key="1">
    <source>
        <dbReference type="ARBA" id="ARBA00001772"/>
    </source>
</evidence>
<evidence type="ECO:0000256" key="14">
    <source>
        <dbReference type="PIRSR" id="PIRSR611782-1"/>
    </source>
</evidence>
<dbReference type="InterPro" id="IPR009003">
    <property type="entry name" value="Peptidase_S1_PA"/>
</dbReference>
<dbReference type="Pfam" id="PF13365">
    <property type="entry name" value="Trypsin_2"/>
    <property type="match status" value="1"/>
</dbReference>
<dbReference type="EMBL" id="VWNA01000001">
    <property type="protein sequence ID" value="MQT12301.1"/>
    <property type="molecule type" value="Genomic_DNA"/>
</dbReference>
<dbReference type="Pfam" id="PF13180">
    <property type="entry name" value="PDZ_2"/>
    <property type="match status" value="2"/>
</dbReference>
<feature type="domain" description="PDZ" evidence="17">
    <location>
        <begin position="416"/>
        <end position="508"/>
    </location>
</feature>
<feature type="active site" description="Charge relay system" evidence="14">
    <location>
        <position position="263"/>
    </location>
</feature>
<dbReference type="Proteomes" id="UP000332515">
    <property type="component" value="Unassembled WGS sequence"/>
</dbReference>
<dbReference type="EC" id="3.4.21.107" evidence="4"/>
<comment type="subcellular location">
    <subcellularLocation>
        <location evidence="2">Periplasm</location>
    </subcellularLocation>
</comment>
<evidence type="ECO:0000256" key="11">
    <source>
        <dbReference type="ARBA" id="ARBA00022825"/>
    </source>
</evidence>
<evidence type="ECO:0000259" key="17">
    <source>
        <dbReference type="PROSITE" id="PS50106"/>
    </source>
</evidence>
<keyword evidence="9" id="KW-0574">Periplasm</keyword>
<feature type="region of interest" description="Disordered" evidence="16">
    <location>
        <begin position="410"/>
        <end position="449"/>
    </location>
</feature>
<dbReference type="FunFam" id="2.30.42.10:FF:000037">
    <property type="entry name" value="Periplasmic serine endoprotease DegP-like"/>
    <property type="match status" value="1"/>
</dbReference>
<feature type="binding site" evidence="15">
    <location>
        <position position="188"/>
    </location>
    <ligand>
        <name>substrate</name>
    </ligand>
</feature>
<evidence type="ECO:0000256" key="4">
    <source>
        <dbReference type="ARBA" id="ARBA00013035"/>
    </source>
</evidence>
<dbReference type="AlphaFoldDB" id="A0A6A7Y2F1"/>
<comment type="similarity">
    <text evidence="3">Belongs to the peptidase S1C family.</text>
</comment>
<dbReference type="SMART" id="SM00228">
    <property type="entry name" value="PDZ"/>
    <property type="match status" value="2"/>
</dbReference>
<dbReference type="Gene3D" id="2.40.10.120">
    <property type="match status" value="1"/>
</dbReference>
<sequence length="521" mass="52757">MAISPLPHSPKSSLLRRRRSALLAGALSLALVGGLASEALMAQSGAAQAAAVTVPQATAQQMPSFADVVAAVQPAVVSIRVKADMGPQTSSFQGGDDEGGDNGGMQLPPWFKQFGIPFGKGGANRGGADGGRSPHNVVMGQGSGFFISADGYIVTNNHVVDKATEVTVLTNDGKTYTAKVIGTDEKTDVALIKVDGGKDKDFPFVKFAEGDSRVGDWVIAVGNPFGLGNTVTAGIVSARGRDIGAGPYDDFIQIDAPINKGNSGGPTFNLKGDVVGMNTAIYSPTGGSVGIGFDIPAATVQQIVADLKEHGSVTRGWLGVQIQPITDEIAESLGLKSDKGALVADSQDGSPAIAAGVKTGDAILSVDGKTVDSPRDLARKIAAYSPGTNVTLSVWRDGKAQDIQVKLGKLPDQQQQASADDNSGGDSVGKLGLSVAPASDVSGSPSDKGVAVVSVDPNGPAADKGIQVGDVILSVGGKAVAKPSDVSAGVDTAKAEGKKAVLMQLKSGTQLRFVAVPVAKA</sequence>
<feature type="active site" description="Charge relay system" evidence="14">
    <location>
        <position position="158"/>
    </location>
</feature>
<evidence type="ECO:0000256" key="8">
    <source>
        <dbReference type="ARBA" id="ARBA00022737"/>
    </source>
</evidence>
<dbReference type="GO" id="GO:0006508">
    <property type="term" value="P:proteolysis"/>
    <property type="evidence" value="ECO:0007669"/>
    <property type="project" value="UniProtKB-KW"/>
</dbReference>
<keyword evidence="8" id="KW-0677">Repeat</keyword>
<feature type="active site" description="Charge relay system" evidence="14">
    <location>
        <position position="188"/>
    </location>
</feature>
<proteinExistence type="inferred from homology"/>
<dbReference type="PANTHER" id="PTHR22939">
    <property type="entry name" value="SERINE PROTEASE FAMILY S1C HTRA-RELATED"/>
    <property type="match status" value="1"/>
</dbReference>
<feature type="domain" description="PDZ" evidence="17">
    <location>
        <begin position="302"/>
        <end position="373"/>
    </location>
</feature>
<feature type="binding site" evidence="15">
    <location>
        <position position="158"/>
    </location>
    <ligand>
        <name>substrate</name>
    </ligand>
</feature>
<keyword evidence="6" id="KW-0645">Protease</keyword>
<evidence type="ECO:0000256" key="7">
    <source>
        <dbReference type="ARBA" id="ARBA00022729"/>
    </source>
</evidence>
<dbReference type="CDD" id="cd10839">
    <property type="entry name" value="cpPDZ1_DegP-like"/>
    <property type="match status" value="1"/>
</dbReference>
<dbReference type="PROSITE" id="PS50106">
    <property type="entry name" value="PDZ"/>
    <property type="match status" value="2"/>
</dbReference>
<dbReference type="GO" id="GO:0004252">
    <property type="term" value="F:serine-type endopeptidase activity"/>
    <property type="evidence" value="ECO:0007669"/>
    <property type="project" value="InterPro"/>
</dbReference>
<name>A0A6A7Y2F1_9HYPH</name>
<comment type="caution">
    <text evidence="18">The sequence shown here is derived from an EMBL/GenBank/DDBJ whole genome shotgun (WGS) entry which is preliminary data.</text>
</comment>
<keyword evidence="12" id="KW-0346">Stress response</keyword>
<dbReference type="PANTHER" id="PTHR22939:SF130">
    <property type="entry name" value="PERIPLASMIC SERINE ENDOPROTEASE DEGP-LIKE-RELATED"/>
    <property type="match status" value="1"/>
</dbReference>
<evidence type="ECO:0000256" key="2">
    <source>
        <dbReference type="ARBA" id="ARBA00004418"/>
    </source>
</evidence>
<dbReference type="RefSeq" id="WP_153479588.1">
    <property type="nucleotide sequence ID" value="NZ_VWNA01000001.1"/>
</dbReference>
<protein>
    <recommendedName>
        <fullName evidence="5">Probable periplasmic serine endoprotease DegP-like</fullName>
        <ecNumber evidence="4">3.4.21.107</ecNumber>
    </recommendedName>
    <alternativeName>
        <fullName evidence="13">Protease Do</fullName>
    </alternativeName>
</protein>
<evidence type="ECO:0000256" key="15">
    <source>
        <dbReference type="PIRSR" id="PIRSR611782-2"/>
    </source>
</evidence>
<dbReference type="GO" id="GO:0042597">
    <property type="term" value="C:periplasmic space"/>
    <property type="evidence" value="ECO:0007669"/>
    <property type="project" value="UniProtKB-SubCell"/>
</dbReference>
<organism evidence="18 19">
    <name type="scientific">Segnochrobactrum spirostomi</name>
    <dbReference type="NCBI Taxonomy" id="2608987"/>
    <lineage>
        <taxon>Bacteria</taxon>
        <taxon>Pseudomonadati</taxon>
        <taxon>Pseudomonadota</taxon>
        <taxon>Alphaproteobacteria</taxon>
        <taxon>Hyphomicrobiales</taxon>
        <taxon>Segnochrobactraceae</taxon>
        <taxon>Segnochrobactrum</taxon>
    </lineage>
</organism>